<protein>
    <submittedName>
        <fullName evidence="2">Uncharacterized protein</fullName>
    </submittedName>
</protein>
<evidence type="ECO:0000313" key="3">
    <source>
        <dbReference type="Proteomes" id="UP000027586"/>
    </source>
</evidence>
<accession>A0A068RW22</accession>
<proteinExistence type="predicted"/>
<evidence type="ECO:0000313" key="2">
    <source>
        <dbReference type="EMBL" id="CDH53156.1"/>
    </source>
</evidence>
<dbReference type="Proteomes" id="UP000027586">
    <property type="component" value="Unassembled WGS sequence"/>
</dbReference>
<organism evidence="2 3">
    <name type="scientific">Lichtheimia corymbifera JMRC:FSU:9682</name>
    <dbReference type="NCBI Taxonomy" id="1263082"/>
    <lineage>
        <taxon>Eukaryota</taxon>
        <taxon>Fungi</taxon>
        <taxon>Fungi incertae sedis</taxon>
        <taxon>Mucoromycota</taxon>
        <taxon>Mucoromycotina</taxon>
        <taxon>Mucoromycetes</taxon>
        <taxon>Mucorales</taxon>
        <taxon>Lichtheimiaceae</taxon>
        <taxon>Lichtheimia</taxon>
    </lineage>
</organism>
<dbReference type="VEuPathDB" id="FungiDB:LCOR_04540.1"/>
<name>A0A068RW22_9FUNG</name>
<reference evidence="2" key="1">
    <citation type="submission" date="2013-08" db="EMBL/GenBank/DDBJ databases">
        <title>Gene expansion shapes genome architecture in the human pathogen Lichtheimia corymbifera: an evolutionary genomics analysis in the ancient terrestrial Mucorales (Mucoromycotina).</title>
        <authorList>
            <person name="Schwartze V.U."/>
            <person name="Winter S."/>
            <person name="Shelest E."/>
            <person name="Marcet-Houben M."/>
            <person name="Horn F."/>
            <person name="Wehner S."/>
            <person name="Hoffmann K."/>
            <person name="Riege K."/>
            <person name="Sammeth M."/>
            <person name="Nowrousian M."/>
            <person name="Valiante V."/>
            <person name="Linde J."/>
            <person name="Jacobsen I.D."/>
            <person name="Marz M."/>
            <person name="Brakhage A.A."/>
            <person name="Gabaldon T."/>
            <person name="Bocker S."/>
            <person name="Voigt K."/>
        </authorList>
    </citation>
    <scope>NUCLEOTIDE SEQUENCE [LARGE SCALE GENOMIC DNA]</scope>
    <source>
        <strain evidence="2">FSU 9682</strain>
    </source>
</reference>
<gene>
    <name evidence="2" type="ORF">LCOR_04540.1</name>
</gene>
<feature type="region of interest" description="Disordered" evidence="1">
    <location>
        <begin position="70"/>
        <end position="90"/>
    </location>
</feature>
<dbReference type="EMBL" id="CBTN010000016">
    <property type="protein sequence ID" value="CDH53156.1"/>
    <property type="molecule type" value="Genomic_DNA"/>
</dbReference>
<sequence>MHVNVLCKENNPGDKELCPGTTDNEMKQKDVANPCRDSRFSPPFDMAPISDETSQGKCIIQNLDFRSIGSSVGGPTFTRSSIAPDHEHTI</sequence>
<keyword evidence="3" id="KW-1185">Reference proteome</keyword>
<comment type="caution">
    <text evidence="2">The sequence shown here is derived from an EMBL/GenBank/DDBJ whole genome shotgun (WGS) entry which is preliminary data.</text>
</comment>
<feature type="region of interest" description="Disordered" evidence="1">
    <location>
        <begin position="12"/>
        <end position="43"/>
    </location>
</feature>
<evidence type="ECO:0000256" key="1">
    <source>
        <dbReference type="SAM" id="MobiDB-lite"/>
    </source>
</evidence>
<dbReference type="AlphaFoldDB" id="A0A068RW22"/>